<name>A0AA87RGU1_9MICO</name>
<dbReference type="PANTHER" id="PTHR38011">
    <property type="entry name" value="DIHYDROFOLATE REDUCTASE FAMILY PROTEIN (AFU_ORTHOLOGUE AFUA_8G06820)"/>
    <property type="match status" value="1"/>
</dbReference>
<evidence type="ECO:0000259" key="1">
    <source>
        <dbReference type="Pfam" id="PF01872"/>
    </source>
</evidence>
<comment type="caution">
    <text evidence="2">The sequence shown here is derived from an EMBL/GenBank/DDBJ whole genome shotgun (WGS) entry which is preliminary data.</text>
</comment>
<dbReference type="SUPFAM" id="SSF53597">
    <property type="entry name" value="Dihydrofolate reductase-like"/>
    <property type="match status" value="1"/>
</dbReference>
<dbReference type="GO" id="GO:0008703">
    <property type="term" value="F:5-amino-6-(5-phosphoribosylamino)uracil reductase activity"/>
    <property type="evidence" value="ECO:0007669"/>
    <property type="project" value="InterPro"/>
</dbReference>
<organism evidence="2 3">
    <name type="scientific">Agrococcus baldri</name>
    <dbReference type="NCBI Taxonomy" id="153730"/>
    <lineage>
        <taxon>Bacteria</taxon>
        <taxon>Bacillati</taxon>
        <taxon>Actinomycetota</taxon>
        <taxon>Actinomycetes</taxon>
        <taxon>Micrococcales</taxon>
        <taxon>Microbacteriaceae</taxon>
        <taxon>Agrococcus</taxon>
    </lineage>
</organism>
<evidence type="ECO:0000313" key="3">
    <source>
        <dbReference type="Proteomes" id="UP000321749"/>
    </source>
</evidence>
<dbReference type="EMBL" id="BJUU01000008">
    <property type="protein sequence ID" value="GEK80201.1"/>
    <property type="molecule type" value="Genomic_DNA"/>
</dbReference>
<evidence type="ECO:0000313" key="2">
    <source>
        <dbReference type="EMBL" id="GEK80201.1"/>
    </source>
</evidence>
<dbReference type="Gene3D" id="3.40.430.10">
    <property type="entry name" value="Dihydrofolate Reductase, subunit A"/>
    <property type="match status" value="1"/>
</dbReference>
<keyword evidence="3" id="KW-1185">Reference proteome</keyword>
<feature type="domain" description="Bacterial bifunctional deaminase-reductase C-terminal" evidence="1">
    <location>
        <begin position="20"/>
        <end position="189"/>
    </location>
</feature>
<dbReference type="InterPro" id="IPR002734">
    <property type="entry name" value="RibDG_C"/>
</dbReference>
<accession>A0AA87RGU1</accession>
<gene>
    <name evidence="2" type="ORF">ABA31_15520</name>
</gene>
<sequence length="211" mass="22705">MLYENLDGGARNGEGAVQPLTVDFICSLDGYGAAEGWPGWWGMESPEYLQWLEELPEQDHPVLMGATTYRVMSELAAAGEPGTEVLADMPKVVFSATLTEPLAWPNTRLVSTDAVDAVRVMKESGELPLRTMGNISLCRSLLQAGLVDRLRVVVFPVITGATGQDSIFAGYPDVRLELTTSRAFEGGLQLLEYTPTVLEGPPGGGPDRSFG</sequence>
<dbReference type="InterPro" id="IPR024072">
    <property type="entry name" value="DHFR-like_dom_sf"/>
</dbReference>
<protein>
    <recommendedName>
        <fullName evidence="1">Bacterial bifunctional deaminase-reductase C-terminal domain-containing protein</fullName>
    </recommendedName>
</protein>
<dbReference type="AlphaFoldDB" id="A0AA87RGU1"/>
<dbReference type="Pfam" id="PF01872">
    <property type="entry name" value="RibD_C"/>
    <property type="match status" value="1"/>
</dbReference>
<dbReference type="GO" id="GO:0009231">
    <property type="term" value="P:riboflavin biosynthetic process"/>
    <property type="evidence" value="ECO:0007669"/>
    <property type="project" value="InterPro"/>
</dbReference>
<dbReference type="PANTHER" id="PTHR38011:SF2">
    <property type="entry name" value="BIFUNCTIONAL DEAMINASE-REDUCTASE DOMAIN PROTEIN"/>
    <property type="match status" value="1"/>
</dbReference>
<proteinExistence type="predicted"/>
<dbReference type="InterPro" id="IPR050765">
    <property type="entry name" value="Riboflavin_Biosynth_HTPR"/>
</dbReference>
<dbReference type="Proteomes" id="UP000321749">
    <property type="component" value="Unassembled WGS sequence"/>
</dbReference>
<reference evidence="2 3" key="1">
    <citation type="submission" date="2019-07" db="EMBL/GenBank/DDBJ databases">
        <title>Whole genome shotgun sequence of Agrococcus baldri NBRC 103055.</title>
        <authorList>
            <person name="Hosoyama A."/>
            <person name="Uohara A."/>
            <person name="Ohji S."/>
            <person name="Ichikawa N."/>
        </authorList>
    </citation>
    <scope>NUCLEOTIDE SEQUENCE [LARGE SCALE GENOMIC DNA]</scope>
    <source>
        <strain evidence="2 3">NBRC 103055</strain>
    </source>
</reference>